<dbReference type="Pfam" id="PF00072">
    <property type="entry name" value="Response_reg"/>
    <property type="match status" value="1"/>
</dbReference>
<dbReference type="PANTHER" id="PTHR44688:SF16">
    <property type="entry name" value="DNA-BINDING TRANSCRIPTIONAL ACTIVATOR DEVR_DOSR"/>
    <property type="match status" value="1"/>
</dbReference>
<dbReference type="SUPFAM" id="SSF52172">
    <property type="entry name" value="CheY-like"/>
    <property type="match status" value="1"/>
</dbReference>
<evidence type="ECO:0000256" key="4">
    <source>
        <dbReference type="ARBA" id="ARBA00023125"/>
    </source>
</evidence>
<dbReference type="OrthoDB" id="9782655at2"/>
<evidence type="ECO:0000256" key="5">
    <source>
        <dbReference type="ARBA" id="ARBA00023163"/>
    </source>
</evidence>
<keyword evidence="3" id="KW-0805">Transcription regulation</keyword>
<evidence type="ECO:0000256" key="3">
    <source>
        <dbReference type="ARBA" id="ARBA00023015"/>
    </source>
</evidence>
<accession>A0A2T5FTX2</accession>
<dbReference type="Gene3D" id="1.10.10.10">
    <property type="entry name" value="Winged helix-like DNA-binding domain superfamily/Winged helix DNA-binding domain"/>
    <property type="match status" value="1"/>
</dbReference>
<feature type="modified residue" description="4-aspartylphosphate" evidence="6">
    <location>
        <position position="67"/>
    </location>
</feature>
<protein>
    <submittedName>
        <fullName evidence="9">DNA-binding response regulator</fullName>
    </submittedName>
</protein>
<dbReference type="AlphaFoldDB" id="A0A2T5FTX2"/>
<comment type="caution">
    <text evidence="9">The sequence shown here is derived from an EMBL/GenBank/DDBJ whole genome shotgun (WGS) entry which is preliminary data.</text>
</comment>
<organism evidence="9 10">
    <name type="scientific">Sphingomonas oleivorans</name>
    <dbReference type="NCBI Taxonomy" id="1735121"/>
    <lineage>
        <taxon>Bacteria</taxon>
        <taxon>Pseudomonadati</taxon>
        <taxon>Pseudomonadota</taxon>
        <taxon>Alphaproteobacteria</taxon>
        <taxon>Sphingomonadales</taxon>
        <taxon>Sphingomonadaceae</taxon>
        <taxon>Sphingomonas</taxon>
    </lineage>
</organism>
<proteinExistence type="predicted"/>
<name>A0A2T5FTX2_9SPHN</name>
<evidence type="ECO:0000313" key="10">
    <source>
        <dbReference type="Proteomes" id="UP000244162"/>
    </source>
</evidence>
<dbReference type="InterPro" id="IPR000792">
    <property type="entry name" value="Tscrpt_reg_LuxR_C"/>
</dbReference>
<dbReference type="PANTHER" id="PTHR44688">
    <property type="entry name" value="DNA-BINDING TRANSCRIPTIONAL ACTIVATOR DEVR_DOSR"/>
    <property type="match status" value="1"/>
</dbReference>
<keyword evidence="1 6" id="KW-0597">Phosphoprotein</keyword>
<evidence type="ECO:0000259" key="8">
    <source>
        <dbReference type="PROSITE" id="PS50110"/>
    </source>
</evidence>
<dbReference type="Gene3D" id="3.40.50.2300">
    <property type="match status" value="1"/>
</dbReference>
<dbReference type="InterPro" id="IPR011006">
    <property type="entry name" value="CheY-like_superfamily"/>
</dbReference>
<dbReference type="GO" id="GO:0006355">
    <property type="term" value="P:regulation of DNA-templated transcription"/>
    <property type="evidence" value="ECO:0007669"/>
    <property type="project" value="InterPro"/>
</dbReference>
<keyword evidence="10" id="KW-1185">Reference proteome</keyword>
<dbReference type="CDD" id="cd06170">
    <property type="entry name" value="LuxR_C_like"/>
    <property type="match status" value="1"/>
</dbReference>
<dbReference type="EMBL" id="NWBU01000018">
    <property type="protein sequence ID" value="PTQ07513.1"/>
    <property type="molecule type" value="Genomic_DNA"/>
</dbReference>
<evidence type="ECO:0000313" key="9">
    <source>
        <dbReference type="EMBL" id="PTQ07513.1"/>
    </source>
</evidence>
<evidence type="ECO:0000256" key="1">
    <source>
        <dbReference type="ARBA" id="ARBA00022553"/>
    </source>
</evidence>
<dbReference type="FunFam" id="3.40.50.2300:FF:000018">
    <property type="entry name" value="DNA-binding transcriptional regulator NtrC"/>
    <property type="match status" value="1"/>
</dbReference>
<evidence type="ECO:0000259" key="7">
    <source>
        <dbReference type="PROSITE" id="PS50043"/>
    </source>
</evidence>
<dbReference type="GO" id="GO:0000160">
    <property type="term" value="P:phosphorelay signal transduction system"/>
    <property type="evidence" value="ECO:0007669"/>
    <property type="project" value="UniProtKB-KW"/>
</dbReference>
<feature type="domain" description="HTH luxR-type" evidence="7">
    <location>
        <begin position="148"/>
        <end position="213"/>
    </location>
</feature>
<keyword evidence="4 9" id="KW-0238">DNA-binding</keyword>
<gene>
    <name evidence="9" type="ORF">CLG96_18250</name>
</gene>
<dbReference type="InterPro" id="IPR001789">
    <property type="entry name" value="Sig_transdc_resp-reg_receiver"/>
</dbReference>
<dbReference type="SMART" id="SM00421">
    <property type="entry name" value="HTH_LUXR"/>
    <property type="match status" value="1"/>
</dbReference>
<dbReference type="SMART" id="SM00448">
    <property type="entry name" value="REC"/>
    <property type="match status" value="1"/>
</dbReference>
<feature type="domain" description="Response regulatory" evidence="8">
    <location>
        <begin position="18"/>
        <end position="132"/>
    </location>
</feature>
<dbReference type="InterPro" id="IPR036388">
    <property type="entry name" value="WH-like_DNA-bd_sf"/>
</dbReference>
<dbReference type="GO" id="GO:0003677">
    <property type="term" value="F:DNA binding"/>
    <property type="evidence" value="ECO:0007669"/>
    <property type="project" value="UniProtKB-KW"/>
</dbReference>
<dbReference type="Proteomes" id="UP000244162">
    <property type="component" value="Unassembled WGS sequence"/>
</dbReference>
<evidence type="ECO:0000256" key="2">
    <source>
        <dbReference type="ARBA" id="ARBA00023012"/>
    </source>
</evidence>
<sequence>MEERLLPVDEIADEMPPLVVIVDDDEIVRRSIGSLLRSIGLRTALFSSAQELLDADLPEDVGCIVMDVRLPRMSGLEFQTRLRKRGDDRPLIFITGHGDIPMTVRAMKAGAIDFLAKPFRDQDILDAVNVALARDRESRQAKASLADIRARLATLTPREREVMTLVASGLLNKQAAGELGLSEVTVKLHRASLMKKMRARTIAQLVRMVEALERAGA</sequence>
<evidence type="ECO:0000256" key="6">
    <source>
        <dbReference type="PROSITE-ProRule" id="PRU00169"/>
    </source>
</evidence>
<dbReference type="Pfam" id="PF00196">
    <property type="entry name" value="GerE"/>
    <property type="match status" value="1"/>
</dbReference>
<keyword evidence="2" id="KW-0902">Two-component regulatory system</keyword>
<dbReference type="PRINTS" id="PR00038">
    <property type="entry name" value="HTHLUXR"/>
</dbReference>
<dbReference type="PROSITE" id="PS50110">
    <property type="entry name" value="RESPONSE_REGULATORY"/>
    <property type="match status" value="1"/>
</dbReference>
<dbReference type="PROSITE" id="PS50043">
    <property type="entry name" value="HTH_LUXR_2"/>
    <property type="match status" value="1"/>
</dbReference>
<dbReference type="CDD" id="cd17537">
    <property type="entry name" value="REC_FixJ"/>
    <property type="match status" value="1"/>
</dbReference>
<reference evidence="9 10" key="1">
    <citation type="submission" date="2017-09" db="EMBL/GenBank/DDBJ databases">
        <title>Sphingomonas panjinensis sp.nov., isolated from oil-contaminated soil.</title>
        <authorList>
            <person name="Wang L."/>
            <person name="Chen L."/>
        </authorList>
    </citation>
    <scope>NUCLEOTIDE SEQUENCE [LARGE SCALE GENOMIC DNA]</scope>
    <source>
        <strain evidence="9 10">FW-11</strain>
    </source>
</reference>
<keyword evidence="5" id="KW-0804">Transcription</keyword>